<dbReference type="InterPro" id="IPR036390">
    <property type="entry name" value="WH_DNA-bd_sf"/>
</dbReference>
<dbReference type="GO" id="GO:0003700">
    <property type="term" value="F:DNA-binding transcription factor activity"/>
    <property type="evidence" value="ECO:0007669"/>
    <property type="project" value="InterPro"/>
</dbReference>
<dbReference type="PANTHER" id="PTHR33164:SF43">
    <property type="entry name" value="HTH-TYPE TRANSCRIPTIONAL REPRESSOR YETL"/>
    <property type="match status" value="1"/>
</dbReference>
<dbReference type="GO" id="GO:0006950">
    <property type="term" value="P:response to stress"/>
    <property type="evidence" value="ECO:0007669"/>
    <property type="project" value="TreeGrafter"/>
</dbReference>
<name>A0A0N7LS13_9RHOB</name>
<protein>
    <submittedName>
        <fullName evidence="2">Transcriptional regulator SlyA</fullName>
    </submittedName>
</protein>
<dbReference type="SUPFAM" id="SSF46785">
    <property type="entry name" value="Winged helix' DNA-binding domain"/>
    <property type="match status" value="1"/>
</dbReference>
<dbReference type="InterPro" id="IPR039422">
    <property type="entry name" value="MarR/SlyA-like"/>
</dbReference>
<dbReference type="Gene3D" id="1.10.10.10">
    <property type="entry name" value="Winged helix-like DNA-binding domain superfamily/Winged helix DNA-binding domain"/>
    <property type="match status" value="1"/>
</dbReference>
<organism evidence="2 3">
    <name type="scientific">Shimia marina</name>
    <dbReference type="NCBI Taxonomy" id="321267"/>
    <lineage>
        <taxon>Bacteria</taxon>
        <taxon>Pseudomonadati</taxon>
        <taxon>Pseudomonadota</taxon>
        <taxon>Alphaproteobacteria</taxon>
        <taxon>Rhodobacterales</taxon>
        <taxon>Roseobacteraceae</taxon>
    </lineage>
</organism>
<sequence length="155" mass="16971">MAKSPKIFLLMNRAHAAMTRAVEQKTQALAGLSMPQLGVLALLSQKDGQAVSDMAQALSMRKSSLSGLIDRMGERGFVRRMRGAEDGRIVRIFLEPSALDLVRRVDPLVRTANARLLDGFTEAEQAVIGRFLMHIADQAEEIIAAVPVSEQEKAE</sequence>
<dbReference type="Proteomes" id="UP000054823">
    <property type="component" value="Unassembled WGS sequence"/>
</dbReference>
<evidence type="ECO:0000313" key="3">
    <source>
        <dbReference type="Proteomes" id="UP000054823"/>
    </source>
</evidence>
<feature type="domain" description="HTH marR-type" evidence="1">
    <location>
        <begin position="4"/>
        <end position="137"/>
    </location>
</feature>
<dbReference type="RefSeq" id="WP_058239556.1">
    <property type="nucleotide sequence ID" value="NZ_CYPW01000017.1"/>
</dbReference>
<dbReference type="PRINTS" id="PR00598">
    <property type="entry name" value="HTHMARR"/>
</dbReference>
<dbReference type="InterPro" id="IPR000835">
    <property type="entry name" value="HTH_MarR-typ"/>
</dbReference>
<dbReference type="STRING" id="321267.SHM7688_01786"/>
<dbReference type="PROSITE" id="PS50995">
    <property type="entry name" value="HTH_MARR_2"/>
    <property type="match status" value="1"/>
</dbReference>
<dbReference type="PANTHER" id="PTHR33164">
    <property type="entry name" value="TRANSCRIPTIONAL REGULATOR, MARR FAMILY"/>
    <property type="match status" value="1"/>
</dbReference>
<gene>
    <name evidence="2" type="ORF">SHM7688_01786</name>
</gene>
<dbReference type="AlphaFoldDB" id="A0A0N7LS13"/>
<evidence type="ECO:0000313" key="2">
    <source>
        <dbReference type="EMBL" id="CUH52340.1"/>
    </source>
</evidence>
<evidence type="ECO:0000259" key="1">
    <source>
        <dbReference type="PROSITE" id="PS50995"/>
    </source>
</evidence>
<dbReference type="Pfam" id="PF01047">
    <property type="entry name" value="MarR"/>
    <property type="match status" value="1"/>
</dbReference>
<accession>A0A0N7LS13</accession>
<keyword evidence="3" id="KW-1185">Reference proteome</keyword>
<dbReference type="InterPro" id="IPR036388">
    <property type="entry name" value="WH-like_DNA-bd_sf"/>
</dbReference>
<dbReference type="SMART" id="SM00347">
    <property type="entry name" value="HTH_MARR"/>
    <property type="match status" value="1"/>
</dbReference>
<reference evidence="2 3" key="1">
    <citation type="submission" date="2015-09" db="EMBL/GenBank/DDBJ databases">
        <authorList>
            <consortium name="Swine Surveillance"/>
        </authorList>
    </citation>
    <scope>NUCLEOTIDE SEQUENCE [LARGE SCALE GENOMIC DNA]</scope>
    <source>
        <strain evidence="2 3">CECT 7688</strain>
    </source>
</reference>
<dbReference type="EMBL" id="CYPW01000017">
    <property type="protein sequence ID" value="CUH52340.1"/>
    <property type="molecule type" value="Genomic_DNA"/>
</dbReference>
<dbReference type="OrthoDB" id="582199at2"/>
<proteinExistence type="predicted"/>